<evidence type="ECO:0000313" key="2">
    <source>
        <dbReference type="EMBL" id="KAF5393437.1"/>
    </source>
</evidence>
<evidence type="ECO:0000313" key="3">
    <source>
        <dbReference type="Proteomes" id="UP000518752"/>
    </source>
</evidence>
<name>A0A8H5I1S1_9AGAR</name>
<dbReference type="Proteomes" id="UP000518752">
    <property type="component" value="Unassembled WGS sequence"/>
</dbReference>
<sequence>MSSEATTLKRKKSLSEKSNAQPAADGDHRKRYNGFLFPAPSRRSHSADVVTGPRNLALTVTHQNEWKRPACARCTQLGLTGLCVYEVDDPNQRSETQDESSRLLRRVAELEGVIRELKNKPHPRWASSGSEHEDLEAHPPSPNSNTPSLRGTSPSQSQTIANRGLRITTSPLSSPPPPTPPNEASSSHVRINDDPSGLAYNMDLGSIFNSSQFTGYDDGVNAVHQPVKSTYCHTQSCNCVLDATNYHAMLELSLRLRKAAGLLAQSPLHQSEATAH</sequence>
<protein>
    <submittedName>
        <fullName evidence="2">Uncharacterized protein</fullName>
    </submittedName>
</protein>
<feature type="compositionally biased region" description="Polar residues" evidence="1">
    <location>
        <begin position="143"/>
        <end position="161"/>
    </location>
</feature>
<organism evidence="2 3">
    <name type="scientific">Collybiopsis confluens</name>
    <dbReference type="NCBI Taxonomy" id="2823264"/>
    <lineage>
        <taxon>Eukaryota</taxon>
        <taxon>Fungi</taxon>
        <taxon>Dikarya</taxon>
        <taxon>Basidiomycota</taxon>
        <taxon>Agaricomycotina</taxon>
        <taxon>Agaricomycetes</taxon>
        <taxon>Agaricomycetidae</taxon>
        <taxon>Agaricales</taxon>
        <taxon>Marasmiineae</taxon>
        <taxon>Omphalotaceae</taxon>
        <taxon>Collybiopsis</taxon>
    </lineage>
</organism>
<gene>
    <name evidence="2" type="ORF">D9757_000637</name>
</gene>
<feature type="region of interest" description="Disordered" evidence="1">
    <location>
        <begin position="1"/>
        <end position="48"/>
    </location>
</feature>
<keyword evidence="3" id="KW-1185">Reference proteome</keyword>
<dbReference type="AlphaFoldDB" id="A0A8H5I1S1"/>
<accession>A0A8H5I1S1</accession>
<dbReference type="OrthoDB" id="2269373at2759"/>
<feature type="region of interest" description="Disordered" evidence="1">
    <location>
        <begin position="119"/>
        <end position="195"/>
    </location>
</feature>
<reference evidence="2 3" key="1">
    <citation type="journal article" date="2020" name="ISME J.">
        <title>Uncovering the hidden diversity of litter-decomposition mechanisms in mushroom-forming fungi.</title>
        <authorList>
            <person name="Floudas D."/>
            <person name="Bentzer J."/>
            <person name="Ahren D."/>
            <person name="Johansson T."/>
            <person name="Persson P."/>
            <person name="Tunlid A."/>
        </authorList>
    </citation>
    <scope>NUCLEOTIDE SEQUENCE [LARGE SCALE GENOMIC DNA]</scope>
    <source>
        <strain evidence="2 3">CBS 406.79</strain>
    </source>
</reference>
<evidence type="ECO:0000256" key="1">
    <source>
        <dbReference type="SAM" id="MobiDB-lite"/>
    </source>
</evidence>
<dbReference type="EMBL" id="JAACJN010000002">
    <property type="protein sequence ID" value="KAF5393437.1"/>
    <property type="molecule type" value="Genomic_DNA"/>
</dbReference>
<comment type="caution">
    <text evidence="2">The sequence shown here is derived from an EMBL/GenBank/DDBJ whole genome shotgun (WGS) entry which is preliminary data.</text>
</comment>
<proteinExistence type="predicted"/>